<dbReference type="AlphaFoldDB" id="A0AAV5W8E0"/>
<evidence type="ECO:0000259" key="2">
    <source>
        <dbReference type="Pfam" id="PF14529"/>
    </source>
</evidence>
<protein>
    <recommendedName>
        <fullName evidence="2">Endonuclease/exonuclease/phosphatase domain-containing protein</fullName>
    </recommendedName>
</protein>
<sequence length="561" mass="64645">RRPSSPSGAFVEFLSFITPLLSHEFPCIFTGDFNYPEIDWSTLSSPVHSDLLDFVSDHNLSQFVSFPTRHQNILDLVFCNKDIIHNISPSIPLSDHLSVVFDLQIPPPPLRKHVPSRLYRLADWQSINDSIFHHNWTIALSHLDANQSYDYFVKFMNNLLRIFVPLSKPSPFSRYPRNVKILYGKSRNLTRIAPNSNACIVMTKRFNRALNSFHCRVENRVVASADSKAFYKLCSSRLNSPKSTPSGIIDTNGTILLSNNDKCVAFSDFFSSVFTDPMHSPLPFLSPSMIFDLPSISHLHIMNAISNLSPKTKCSIMHYGLHNPLRTFYINNVALKPSLTVKDLGVIFTPSLSFSKHIEKIISKARHIEKIISKARSKLYLLFNSFRSNTTDVYLKSFTTYILPGLETCSVIWNPVHAVEITMEIEKVQRDFTRKLYYRCSLPHTNYRNRLLALNIVTLERRRVITDIVFLHSTLHRKYELDYSSLLTLSPLTHFIRNSHPFRISLPFLPHNSHSTFASRTITIWNSLPYKSAFTSHDTFRKFLRSQPISFFPESIIKNWL</sequence>
<dbReference type="SUPFAM" id="SSF56219">
    <property type="entry name" value="DNase I-like"/>
    <property type="match status" value="1"/>
</dbReference>
<dbReference type="PRINTS" id="PR01345">
    <property type="entry name" value="CERVTRCPTASE"/>
</dbReference>
<proteinExistence type="predicted"/>
<dbReference type="Pfam" id="PF14529">
    <property type="entry name" value="Exo_endo_phos_2"/>
    <property type="match status" value="1"/>
</dbReference>
<accession>A0AAV5W8E0</accession>
<dbReference type="InterPro" id="IPR005135">
    <property type="entry name" value="Endo/exonuclease/phosphatase"/>
</dbReference>
<feature type="signal peptide" evidence="1">
    <location>
        <begin position="1"/>
        <end position="22"/>
    </location>
</feature>
<feature type="domain" description="Endonuclease/exonuclease/phosphatase" evidence="2">
    <location>
        <begin position="14"/>
        <end position="99"/>
    </location>
</feature>
<evidence type="ECO:0000313" key="3">
    <source>
        <dbReference type="EMBL" id="GMT26139.1"/>
    </source>
</evidence>
<dbReference type="PANTHER" id="PTHR21459">
    <property type="entry name" value="PROTEIN CBG08968"/>
    <property type="match status" value="1"/>
</dbReference>
<dbReference type="Proteomes" id="UP001432322">
    <property type="component" value="Unassembled WGS sequence"/>
</dbReference>
<feature type="non-terminal residue" evidence="3">
    <location>
        <position position="561"/>
    </location>
</feature>
<dbReference type="InterPro" id="IPR036691">
    <property type="entry name" value="Endo/exonu/phosph_ase_sf"/>
</dbReference>
<dbReference type="GO" id="GO:0003824">
    <property type="term" value="F:catalytic activity"/>
    <property type="evidence" value="ECO:0007669"/>
    <property type="project" value="InterPro"/>
</dbReference>
<dbReference type="Gene3D" id="3.60.10.10">
    <property type="entry name" value="Endonuclease/exonuclease/phosphatase"/>
    <property type="match status" value="1"/>
</dbReference>
<name>A0AAV5W8E0_9BILA</name>
<gene>
    <name evidence="3" type="ORF">PFISCL1PPCAC_17436</name>
</gene>
<evidence type="ECO:0000256" key="1">
    <source>
        <dbReference type="SAM" id="SignalP"/>
    </source>
</evidence>
<dbReference type="PANTHER" id="PTHR21459:SF2">
    <property type="entry name" value="PROTEIN CBG08968"/>
    <property type="match status" value="1"/>
</dbReference>
<comment type="caution">
    <text evidence="3">The sequence shown here is derived from an EMBL/GenBank/DDBJ whole genome shotgun (WGS) entry which is preliminary data.</text>
</comment>
<keyword evidence="1" id="KW-0732">Signal</keyword>
<evidence type="ECO:0000313" key="4">
    <source>
        <dbReference type="Proteomes" id="UP001432322"/>
    </source>
</evidence>
<reference evidence="3" key="1">
    <citation type="submission" date="2023-10" db="EMBL/GenBank/DDBJ databases">
        <title>Genome assembly of Pristionchus species.</title>
        <authorList>
            <person name="Yoshida K."/>
            <person name="Sommer R.J."/>
        </authorList>
    </citation>
    <scope>NUCLEOTIDE SEQUENCE</scope>
    <source>
        <strain evidence="3">RS5133</strain>
    </source>
</reference>
<organism evidence="3 4">
    <name type="scientific">Pristionchus fissidentatus</name>
    <dbReference type="NCBI Taxonomy" id="1538716"/>
    <lineage>
        <taxon>Eukaryota</taxon>
        <taxon>Metazoa</taxon>
        <taxon>Ecdysozoa</taxon>
        <taxon>Nematoda</taxon>
        <taxon>Chromadorea</taxon>
        <taxon>Rhabditida</taxon>
        <taxon>Rhabditina</taxon>
        <taxon>Diplogasteromorpha</taxon>
        <taxon>Diplogasteroidea</taxon>
        <taxon>Neodiplogasteridae</taxon>
        <taxon>Pristionchus</taxon>
    </lineage>
</organism>
<keyword evidence="4" id="KW-1185">Reference proteome</keyword>
<dbReference type="EMBL" id="BTSY01000004">
    <property type="protein sequence ID" value="GMT26139.1"/>
    <property type="molecule type" value="Genomic_DNA"/>
</dbReference>
<feature type="chain" id="PRO_5043966588" description="Endonuclease/exonuclease/phosphatase domain-containing protein" evidence="1">
    <location>
        <begin position="23"/>
        <end position="561"/>
    </location>
</feature>
<feature type="non-terminal residue" evidence="3">
    <location>
        <position position="1"/>
    </location>
</feature>